<dbReference type="EMBL" id="MU003514">
    <property type="protein sequence ID" value="KAF2468906.1"/>
    <property type="molecule type" value="Genomic_DNA"/>
</dbReference>
<organism evidence="1 2">
    <name type="scientific">Lindgomyces ingoldianus</name>
    <dbReference type="NCBI Taxonomy" id="673940"/>
    <lineage>
        <taxon>Eukaryota</taxon>
        <taxon>Fungi</taxon>
        <taxon>Dikarya</taxon>
        <taxon>Ascomycota</taxon>
        <taxon>Pezizomycotina</taxon>
        <taxon>Dothideomycetes</taxon>
        <taxon>Pleosporomycetidae</taxon>
        <taxon>Pleosporales</taxon>
        <taxon>Lindgomycetaceae</taxon>
        <taxon>Lindgomyces</taxon>
    </lineage>
</organism>
<gene>
    <name evidence="1" type="ORF">BDR25DRAFT_315844</name>
</gene>
<comment type="caution">
    <text evidence="1">The sequence shown here is derived from an EMBL/GenBank/DDBJ whole genome shotgun (WGS) entry which is preliminary data.</text>
</comment>
<evidence type="ECO:0000313" key="2">
    <source>
        <dbReference type="Proteomes" id="UP000799755"/>
    </source>
</evidence>
<protein>
    <submittedName>
        <fullName evidence="1">Uncharacterized protein</fullName>
    </submittedName>
</protein>
<proteinExistence type="predicted"/>
<sequence length="100" mass="11433">MTTKPGGITTVLYRRFPDHISNMDYYFPFTTSIWAPHGMTNSYVCEGAAESDFAYYTVVEWKGVEGWEAAMKDEKAKEIMEDVKNFTNEEPIFVVDKAVS</sequence>
<reference evidence="1" key="1">
    <citation type="journal article" date="2020" name="Stud. Mycol.">
        <title>101 Dothideomycetes genomes: a test case for predicting lifestyles and emergence of pathogens.</title>
        <authorList>
            <person name="Haridas S."/>
            <person name="Albert R."/>
            <person name="Binder M."/>
            <person name="Bloem J."/>
            <person name="Labutti K."/>
            <person name="Salamov A."/>
            <person name="Andreopoulos B."/>
            <person name="Baker S."/>
            <person name="Barry K."/>
            <person name="Bills G."/>
            <person name="Bluhm B."/>
            <person name="Cannon C."/>
            <person name="Castanera R."/>
            <person name="Culley D."/>
            <person name="Daum C."/>
            <person name="Ezra D."/>
            <person name="Gonzalez J."/>
            <person name="Henrissat B."/>
            <person name="Kuo A."/>
            <person name="Liang C."/>
            <person name="Lipzen A."/>
            <person name="Lutzoni F."/>
            <person name="Magnuson J."/>
            <person name="Mondo S."/>
            <person name="Nolan M."/>
            <person name="Ohm R."/>
            <person name="Pangilinan J."/>
            <person name="Park H.-J."/>
            <person name="Ramirez L."/>
            <person name="Alfaro M."/>
            <person name="Sun H."/>
            <person name="Tritt A."/>
            <person name="Yoshinaga Y."/>
            <person name="Zwiers L.-H."/>
            <person name="Turgeon B."/>
            <person name="Goodwin S."/>
            <person name="Spatafora J."/>
            <person name="Crous P."/>
            <person name="Grigoriev I."/>
        </authorList>
    </citation>
    <scope>NUCLEOTIDE SEQUENCE</scope>
    <source>
        <strain evidence="1">ATCC 200398</strain>
    </source>
</reference>
<dbReference type="Proteomes" id="UP000799755">
    <property type="component" value="Unassembled WGS sequence"/>
</dbReference>
<name>A0ACB6QRW3_9PLEO</name>
<evidence type="ECO:0000313" key="1">
    <source>
        <dbReference type="EMBL" id="KAF2468906.1"/>
    </source>
</evidence>
<keyword evidence="2" id="KW-1185">Reference proteome</keyword>
<accession>A0ACB6QRW3</accession>